<dbReference type="PANTHER" id="PTHR24419">
    <property type="entry name" value="INTERLEUKIN-1 RECEPTOR-ASSOCIATED KINASE"/>
    <property type="match status" value="1"/>
</dbReference>
<dbReference type="Pfam" id="PF12330">
    <property type="entry name" value="Haspin_kinase"/>
    <property type="match status" value="1"/>
</dbReference>
<dbReference type="Gene3D" id="1.10.510.10">
    <property type="entry name" value="Transferase(Phosphotransferase) domain 1"/>
    <property type="match status" value="1"/>
</dbReference>
<sequence>MDVETGEISIPHLSFVLQKWLIAQKHGCKPLPFLITRMLETTQIHKEYRSPCFRTLEEGLQNSISFSFVSQDFSVRPFALEMSSEKSSEDIEVAVGKLSLISISGSLDVQSSDPLLPLLTACGQSAPSALLDVGKGTDGEAFKLGEIVCKIIPFDGDIQVNGKVQKCNVVFVQEQGGQDLGSFMLHNFDEARSLLVQVTFVLAVAETVFEFEHLDLDWSCCHAFELV</sequence>
<accession>A0ABD3B5F9</accession>
<gene>
    <name evidence="1" type="ORF">ACH5RR_001705</name>
</gene>
<dbReference type="AlphaFoldDB" id="A0ABD3B5F9"/>
<dbReference type="PANTHER" id="PTHR24419:SF18">
    <property type="entry name" value="SERINE_THREONINE-PROTEIN KINASE HASPIN"/>
    <property type="match status" value="1"/>
</dbReference>
<proteinExistence type="predicted"/>
<protein>
    <submittedName>
        <fullName evidence="1">Uncharacterized protein</fullName>
    </submittedName>
</protein>
<name>A0ABD3B5F9_9GENT</name>
<evidence type="ECO:0000313" key="2">
    <source>
        <dbReference type="Proteomes" id="UP001630127"/>
    </source>
</evidence>
<dbReference type="Proteomes" id="UP001630127">
    <property type="component" value="Unassembled WGS sequence"/>
</dbReference>
<comment type="caution">
    <text evidence="1">The sequence shown here is derived from an EMBL/GenBank/DDBJ whole genome shotgun (WGS) entry which is preliminary data.</text>
</comment>
<evidence type="ECO:0000313" key="1">
    <source>
        <dbReference type="EMBL" id="KAL3538339.1"/>
    </source>
</evidence>
<organism evidence="1 2">
    <name type="scientific">Cinchona calisaya</name>
    <dbReference type="NCBI Taxonomy" id="153742"/>
    <lineage>
        <taxon>Eukaryota</taxon>
        <taxon>Viridiplantae</taxon>
        <taxon>Streptophyta</taxon>
        <taxon>Embryophyta</taxon>
        <taxon>Tracheophyta</taxon>
        <taxon>Spermatophyta</taxon>
        <taxon>Magnoliopsida</taxon>
        <taxon>eudicotyledons</taxon>
        <taxon>Gunneridae</taxon>
        <taxon>Pentapetalae</taxon>
        <taxon>asterids</taxon>
        <taxon>lamiids</taxon>
        <taxon>Gentianales</taxon>
        <taxon>Rubiaceae</taxon>
        <taxon>Cinchonoideae</taxon>
        <taxon>Cinchoneae</taxon>
        <taxon>Cinchona</taxon>
    </lineage>
</organism>
<keyword evidence="2" id="KW-1185">Reference proteome</keyword>
<reference evidence="1 2" key="1">
    <citation type="submission" date="2024-11" db="EMBL/GenBank/DDBJ databases">
        <title>A near-complete genome assembly of Cinchona calisaya.</title>
        <authorList>
            <person name="Lian D.C."/>
            <person name="Zhao X.W."/>
            <person name="Wei L."/>
        </authorList>
    </citation>
    <scope>NUCLEOTIDE SEQUENCE [LARGE SCALE GENOMIC DNA]</scope>
    <source>
        <tissue evidence="1">Nenye</tissue>
    </source>
</reference>
<dbReference type="EMBL" id="JBJUIK010000001">
    <property type="protein sequence ID" value="KAL3538339.1"/>
    <property type="molecule type" value="Genomic_DNA"/>
</dbReference>